<dbReference type="InterPro" id="IPR016187">
    <property type="entry name" value="CTDL_fold"/>
</dbReference>
<evidence type="ECO:0000313" key="9">
    <source>
        <dbReference type="Proteomes" id="UP000018467"/>
    </source>
</evidence>
<reference evidence="9" key="2">
    <citation type="journal article" date="2014" name="Nat. Commun.">
        <title>The cavefish genome reveals candidate genes for eye loss.</title>
        <authorList>
            <person name="McGaugh S.E."/>
            <person name="Gross J.B."/>
            <person name="Aken B."/>
            <person name="Blin M."/>
            <person name="Borowsky R."/>
            <person name="Chalopin D."/>
            <person name="Hinaux H."/>
            <person name="Jeffery W.R."/>
            <person name="Keene A."/>
            <person name="Ma L."/>
            <person name="Minx P."/>
            <person name="Murphy D."/>
            <person name="O'Quin K.E."/>
            <person name="Retaux S."/>
            <person name="Rohner N."/>
            <person name="Searle S.M."/>
            <person name="Stahl B.A."/>
            <person name="Tabin C."/>
            <person name="Volff J.N."/>
            <person name="Yoshizawa M."/>
            <person name="Warren W.C."/>
        </authorList>
    </citation>
    <scope>NUCLEOTIDE SEQUENCE [LARGE SCALE GENOMIC DNA]</scope>
    <source>
        <strain evidence="9">female</strain>
    </source>
</reference>
<evidence type="ECO:0000256" key="4">
    <source>
        <dbReference type="SAM" id="Coils"/>
    </source>
</evidence>
<dbReference type="GO" id="GO:0030246">
    <property type="term" value="F:carbohydrate binding"/>
    <property type="evidence" value="ECO:0007669"/>
    <property type="project" value="UniProtKB-KW"/>
</dbReference>
<keyword evidence="2" id="KW-0430">Lectin</keyword>
<reference evidence="8" key="4">
    <citation type="submission" date="2025-09" db="UniProtKB">
        <authorList>
            <consortium name="Ensembl"/>
        </authorList>
    </citation>
    <scope>IDENTIFICATION</scope>
</reference>
<keyword evidence="3" id="KW-1015">Disulfide bond</keyword>
<feature type="transmembrane region" description="Helical" evidence="6">
    <location>
        <begin position="53"/>
        <end position="77"/>
    </location>
</feature>
<accession>A0A3B1JET3</accession>
<keyword evidence="6" id="KW-0812">Transmembrane</keyword>
<dbReference type="InParanoid" id="A0A3B1JET3"/>
<dbReference type="Pfam" id="PF00059">
    <property type="entry name" value="Lectin_C"/>
    <property type="match status" value="1"/>
</dbReference>
<evidence type="ECO:0000313" key="8">
    <source>
        <dbReference type="Ensembl" id="ENSAMXP00000040813.1"/>
    </source>
</evidence>
<feature type="region of interest" description="Disordered" evidence="5">
    <location>
        <begin position="18"/>
        <end position="44"/>
    </location>
</feature>
<reference evidence="8" key="3">
    <citation type="submission" date="2025-08" db="UniProtKB">
        <authorList>
            <consortium name="Ensembl"/>
        </authorList>
    </citation>
    <scope>IDENTIFICATION</scope>
</reference>
<name>A0A3B1JET3_ASTMX</name>
<dbReference type="Gene3D" id="3.10.100.10">
    <property type="entry name" value="Mannose-Binding Protein A, subunit A"/>
    <property type="match status" value="1"/>
</dbReference>
<dbReference type="PROSITE" id="PS50041">
    <property type="entry name" value="C_TYPE_LECTIN_2"/>
    <property type="match status" value="1"/>
</dbReference>
<sequence>MEMDHTYGNIDLNLSATTGKKRFPSSPAQDVSEHTGHSVRERNPPHSENTLKFVLVALGLLLLCALVALCVLGVLYFNKGVSYESLSDQFTSTVESLSVQLHNATAAAEELKSQLDQVKENYENALSHVASLDETEKQYEVLKVKYHTAHEVFSACKECQKCGQCGDGWKRFGVKCYYFSTDTLNWTNSRDHCVEKGGHLVIITSEAEQIFVNSSGETHWIGLNDLETEGKWMWVNKQPLTETGVILWLKRPDKPDEPDNWKYEDPSGENCASLGNESGHTHSWFDSSCRKLKKFICEK</sequence>
<dbReference type="AlphaFoldDB" id="A0A3B1JET3"/>
<evidence type="ECO:0000259" key="7">
    <source>
        <dbReference type="PROSITE" id="PS50041"/>
    </source>
</evidence>
<reference evidence="9" key="1">
    <citation type="submission" date="2013-03" db="EMBL/GenBank/DDBJ databases">
        <authorList>
            <person name="Jeffery W."/>
            <person name="Warren W."/>
            <person name="Wilson R.K."/>
        </authorList>
    </citation>
    <scope>NUCLEOTIDE SEQUENCE</scope>
    <source>
        <strain evidence="9">female</strain>
    </source>
</reference>
<keyword evidence="6" id="KW-1133">Transmembrane helix</keyword>
<dbReference type="FunCoup" id="A0A3B1JET3">
    <property type="interactions" value="6"/>
</dbReference>
<dbReference type="SUPFAM" id="SSF56436">
    <property type="entry name" value="C-type lectin-like"/>
    <property type="match status" value="1"/>
</dbReference>
<dbReference type="InterPro" id="IPR018378">
    <property type="entry name" value="C-type_lectin_CS"/>
</dbReference>
<dbReference type="InterPro" id="IPR016186">
    <property type="entry name" value="C-type_lectin-like/link_sf"/>
</dbReference>
<dbReference type="GeneTree" id="ENSGT01030000234575"/>
<evidence type="ECO:0000256" key="2">
    <source>
        <dbReference type="ARBA" id="ARBA00022734"/>
    </source>
</evidence>
<proteinExistence type="predicted"/>
<dbReference type="GO" id="GO:0005886">
    <property type="term" value="C:plasma membrane"/>
    <property type="evidence" value="ECO:0007669"/>
    <property type="project" value="UniProtKB-SubCell"/>
</dbReference>
<dbReference type="PANTHER" id="PTHR45710:SF26">
    <property type="entry name" value="RH26557P"/>
    <property type="match status" value="1"/>
</dbReference>
<dbReference type="Proteomes" id="UP000018467">
    <property type="component" value="Unassembled WGS sequence"/>
</dbReference>
<feature type="domain" description="C-type lectin" evidence="7">
    <location>
        <begin position="172"/>
        <end position="298"/>
    </location>
</feature>
<dbReference type="InterPro" id="IPR050828">
    <property type="entry name" value="C-type_lectin/matrix_domain"/>
</dbReference>
<feature type="coiled-coil region" evidence="4">
    <location>
        <begin position="94"/>
        <end position="135"/>
    </location>
</feature>
<comment type="subcellular location">
    <subcellularLocation>
        <location evidence="1">Cell membrane</location>
        <topology evidence="1">Single-pass type II membrane protein</topology>
    </subcellularLocation>
</comment>
<feature type="compositionally biased region" description="Basic and acidic residues" evidence="5">
    <location>
        <begin position="31"/>
        <end position="44"/>
    </location>
</feature>
<evidence type="ECO:0000256" key="3">
    <source>
        <dbReference type="ARBA" id="ARBA00023157"/>
    </source>
</evidence>
<protein>
    <submittedName>
        <fullName evidence="8">C-type lectin domain family 6 member A-like</fullName>
    </submittedName>
</protein>
<evidence type="ECO:0000256" key="1">
    <source>
        <dbReference type="ARBA" id="ARBA00004401"/>
    </source>
</evidence>
<dbReference type="Bgee" id="ENSAMXG00000031540">
    <property type="expression patterns" value="Expressed in muscle tissue and 5 other cell types or tissues"/>
</dbReference>
<dbReference type="InterPro" id="IPR033989">
    <property type="entry name" value="CD209-like_CTLD"/>
</dbReference>
<keyword evidence="9" id="KW-1185">Reference proteome</keyword>
<evidence type="ECO:0000256" key="6">
    <source>
        <dbReference type="SAM" id="Phobius"/>
    </source>
</evidence>
<dbReference type="SMART" id="SM00034">
    <property type="entry name" value="CLECT"/>
    <property type="match status" value="1"/>
</dbReference>
<organism evidence="8 9">
    <name type="scientific">Astyanax mexicanus</name>
    <name type="common">Blind cave fish</name>
    <name type="synonym">Astyanax fasciatus mexicanus</name>
    <dbReference type="NCBI Taxonomy" id="7994"/>
    <lineage>
        <taxon>Eukaryota</taxon>
        <taxon>Metazoa</taxon>
        <taxon>Chordata</taxon>
        <taxon>Craniata</taxon>
        <taxon>Vertebrata</taxon>
        <taxon>Euteleostomi</taxon>
        <taxon>Actinopterygii</taxon>
        <taxon>Neopterygii</taxon>
        <taxon>Teleostei</taxon>
        <taxon>Ostariophysi</taxon>
        <taxon>Characiformes</taxon>
        <taxon>Characoidei</taxon>
        <taxon>Acestrorhamphidae</taxon>
        <taxon>Acestrorhamphinae</taxon>
        <taxon>Astyanax</taxon>
    </lineage>
</organism>
<keyword evidence="6" id="KW-0472">Membrane</keyword>
<dbReference type="Ensembl" id="ENSAMXT00000046304.1">
    <property type="protein sequence ID" value="ENSAMXP00000040813.1"/>
    <property type="gene ID" value="ENSAMXG00000031540.1"/>
</dbReference>
<dbReference type="PANTHER" id="PTHR45710">
    <property type="entry name" value="C-TYPE LECTIN DOMAIN-CONTAINING PROTEIN 180"/>
    <property type="match status" value="1"/>
</dbReference>
<dbReference type="PROSITE" id="PS00615">
    <property type="entry name" value="C_TYPE_LECTIN_1"/>
    <property type="match status" value="1"/>
</dbReference>
<evidence type="ECO:0000256" key="5">
    <source>
        <dbReference type="SAM" id="MobiDB-lite"/>
    </source>
</evidence>
<keyword evidence="4" id="KW-0175">Coiled coil</keyword>
<dbReference type="CDD" id="cd03590">
    <property type="entry name" value="CLECT_DC-SIGN_like"/>
    <property type="match status" value="1"/>
</dbReference>
<dbReference type="InterPro" id="IPR001304">
    <property type="entry name" value="C-type_lectin-like"/>
</dbReference>